<name>A0A226DXN8_FOLCA</name>
<protein>
    <submittedName>
        <fullName evidence="2">Uncharacterized protein</fullName>
    </submittedName>
</protein>
<feature type="compositionally biased region" description="Polar residues" evidence="1">
    <location>
        <begin position="508"/>
        <end position="524"/>
    </location>
</feature>
<accession>A0A226DXN8</accession>
<feature type="region of interest" description="Disordered" evidence="1">
    <location>
        <begin position="1058"/>
        <end position="1121"/>
    </location>
</feature>
<organism evidence="2 3">
    <name type="scientific">Folsomia candida</name>
    <name type="common">Springtail</name>
    <dbReference type="NCBI Taxonomy" id="158441"/>
    <lineage>
        <taxon>Eukaryota</taxon>
        <taxon>Metazoa</taxon>
        <taxon>Ecdysozoa</taxon>
        <taxon>Arthropoda</taxon>
        <taxon>Hexapoda</taxon>
        <taxon>Collembola</taxon>
        <taxon>Entomobryomorpha</taxon>
        <taxon>Isotomoidea</taxon>
        <taxon>Isotomidae</taxon>
        <taxon>Proisotominae</taxon>
        <taxon>Folsomia</taxon>
    </lineage>
</organism>
<keyword evidence="3" id="KW-1185">Reference proteome</keyword>
<feature type="compositionally biased region" description="Basic residues" evidence="1">
    <location>
        <begin position="1175"/>
        <end position="1190"/>
    </location>
</feature>
<feature type="region of interest" description="Disordered" evidence="1">
    <location>
        <begin position="842"/>
        <end position="866"/>
    </location>
</feature>
<feature type="compositionally biased region" description="Low complexity" evidence="1">
    <location>
        <begin position="498"/>
        <end position="507"/>
    </location>
</feature>
<comment type="caution">
    <text evidence="2">The sequence shown here is derived from an EMBL/GenBank/DDBJ whole genome shotgun (WGS) entry which is preliminary data.</text>
</comment>
<feature type="region of interest" description="Disordered" evidence="1">
    <location>
        <begin position="196"/>
        <end position="227"/>
    </location>
</feature>
<evidence type="ECO:0000313" key="2">
    <source>
        <dbReference type="EMBL" id="OXA49999.1"/>
    </source>
</evidence>
<feature type="compositionally biased region" description="Low complexity" evidence="1">
    <location>
        <begin position="455"/>
        <end position="472"/>
    </location>
</feature>
<evidence type="ECO:0000256" key="1">
    <source>
        <dbReference type="SAM" id="MobiDB-lite"/>
    </source>
</evidence>
<feature type="region of interest" description="Disordered" evidence="1">
    <location>
        <begin position="1158"/>
        <end position="1190"/>
    </location>
</feature>
<feature type="region of interest" description="Disordered" evidence="1">
    <location>
        <begin position="451"/>
        <end position="530"/>
    </location>
</feature>
<proteinExistence type="predicted"/>
<dbReference type="AlphaFoldDB" id="A0A226DXN8"/>
<feature type="region of interest" description="Disordered" evidence="1">
    <location>
        <begin position="781"/>
        <end position="812"/>
    </location>
</feature>
<dbReference type="EMBL" id="LNIX01000009">
    <property type="protein sequence ID" value="OXA49999.1"/>
    <property type="molecule type" value="Genomic_DNA"/>
</dbReference>
<gene>
    <name evidence="2" type="ORF">Fcan01_14944</name>
</gene>
<dbReference type="Proteomes" id="UP000198287">
    <property type="component" value="Unassembled WGS sequence"/>
</dbReference>
<sequence>MESKLQPSSKFGAKVRHNSQRRVHQTPLGFATVRQRICTFLSVEDLKATRYVNQAWHSDATFELSTRIQPILLHTKADCKNLMKVLEKSCAPSKKSRLCNIHPLHAFAFFASFPEDPPPIPYKTGILDYMHSKYRNPRQTWEEYFFTTYGAQITELKFIQFNLYTEKALREFREMLSTSCPQLSILTLQFQKDPSSSSSYSGGGGSGTSSTSTPTPSPSPSPQMIPGAENVFFPTEESLRKTLVNLKKFTFTTDNKCFMNKNALEEFMALMPSLQEFTYRYTGAKKQWTLVRRVDIIDILCNIMKTGHYSRLTRLDLDSDGTVLSGEDFRKISTLKLREELKLRSFSAQVFIKTEPDWEYLCAWLYKLGPSLVYLDLQVRTHFPQLLSEQELPWCFPRVGTAKLLLDSNLKTFLRRMPNVKSFIGVYDNELLPLSESSCGGYSVGGGSGGGGGCASSYDESESTTTASSSSQKSHHSQEHNLNQNNGNEVTDAKDGPTTIEDITTTTQSPHLTKPSITTPNPVANSFDDYDQLPSCPTARHLRILGNDEFGLDVEWKSRVFCNITSFETDIYFDEDLRLIWLHMQRIRRLVLHIRTKVCEQAFTGAGVLALTPSRLKHAGEEEFQSAEHLAKLEEYPHLGLLRGLETFEILTGSRQDAYGSQFSASLIIYGVGLLDNLKRLVLPPAITPICLEESLGYLSKLRGLTYLSVTDDTFKSVLPFHMLKMDLPNLEIVVRYYQSDSKRQAGNFWRLERFPVIIMGRKKRQPASKTRAATPLVIVSEPPVQARRASTPVQSGRRPRAPTPMPSGPRHFELRPAAAAVLSGTSKEPADLSNCPCDLIQSSTLTPSKPSPKEQGEVKDKQDLELEDDSLPSYCDVMKDNELNDPDLFELRKKFATLHTNKVLKQITGRRLINKFKPLRTGYFEQDNERKEIQSLANEIFTKFSNIYSICRSSLITLFMEKFSEENLVKLQPILYKSAMVKGLIFEIVEARALMKFDKVSVPILDSLRTYDEKCKNATILANPKIYSEETRTTIKLLLKYLKELSEIDHTALEFMTGQRESSAPKHEGSVPLEPIGSKSSVTITKPEESTETDGSESDFSFSSREDPDAQVTTSDSDAESDVTLRLSSKIICKKTKLVLSKQTLTSKGQTVSTADNCSCITSNVNNESANAKKTTKKKKSKKNKNKKN</sequence>
<reference evidence="2 3" key="1">
    <citation type="submission" date="2015-12" db="EMBL/GenBank/DDBJ databases">
        <title>The genome of Folsomia candida.</title>
        <authorList>
            <person name="Faddeeva A."/>
            <person name="Derks M.F."/>
            <person name="Anvar Y."/>
            <person name="Smit S."/>
            <person name="Van Straalen N."/>
            <person name="Roelofs D."/>
        </authorList>
    </citation>
    <scope>NUCLEOTIDE SEQUENCE [LARGE SCALE GENOMIC DNA]</scope>
    <source>
        <strain evidence="2 3">VU population</strain>
        <tissue evidence="2">Whole body</tissue>
    </source>
</reference>
<feature type="compositionally biased region" description="Basic and acidic residues" evidence="1">
    <location>
        <begin position="852"/>
        <end position="865"/>
    </location>
</feature>
<evidence type="ECO:0000313" key="3">
    <source>
        <dbReference type="Proteomes" id="UP000198287"/>
    </source>
</evidence>